<accession>A0ACC2LD86</accession>
<name>A0ACC2LD86_PERAE</name>
<keyword evidence="2" id="KW-1185">Reference proteome</keyword>
<gene>
    <name evidence="1" type="ORF">MRB53_024729</name>
</gene>
<proteinExistence type="predicted"/>
<dbReference type="Proteomes" id="UP001234297">
    <property type="component" value="Chromosome 7"/>
</dbReference>
<evidence type="ECO:0000313" key="2">
    <source>
        <dbReference type="Proteomes" id="UP001234297"/>
    </source>
</evidence>
<protein>
    <submittedName>
        <fullName evidence="1">Uncharacterized protein</fullName>
    </submittedName>
</protein>
<evidence type="ECO:0000313" key="1">
    <source>
        <dbReference type="EMBL" id="KAJ8631406.1"/>
    </source>
</evidence>
<dbReference type="EMBL" id="CM056815">
    <property type="protein sequence ID" value="KAJ8631406.1"/>
    <property type="molecule type" value="Genomic_DNA"/>
</dbReference>
<sequence length="747" mass="84566">MSETAVVVAQIPATFGRVGASRIAFGCIRGRRGRRRQDEEMDFSSFLTSLGTSFIIFLVLVLIFSWLSGKDSNKVIYYPNRILKGLEPWEGTKTRNPFSWIGETFRSTEKDVIEMAGVDTAVYFVFLSTALGILVLSGIVLLPILLPVAATDNNVKLKQSTTNGTFSNLDKLAMGNIKEKSSRLWAFLIATYWVTFVTFYLLWKAYMHCTNLRVAALTNSQMKPEQFAILVRDIPPMPKGQTRNEQVDSFFRKLHPETFYKSMVITDIKQANKIWEELEGYRKKLARAETVFAASKTANKPEGTKPTNRTGFLGLVGPKVDTIDFCNEKIKELVPKLEKEQSATIQEKQQASALIFFTSKMAAASASQTIHSKMIDSWTIMEAPEPCQLIWKNLSIKFWARQIRERIVYFIVFLTVVFYMIPITFVSALTTLKNLRKLLPFLKVIVDRPALKTVLEAYLPQLALIVFLALLPKLLLFLSTTEGIPSKAHTVRAASGKYFYFIIFNVFLGVTIGGTLFSSLKTILDKPGKIIPMLGGTLPGNATFFLTFVALKFFIGYGLELSRLVPLIIYHLKRKYLCKTEFEIKEAWAPGEVGFVTRVPNDMLIITIALCYSVIAPLIIPFGVVYFGLGWLVLRNQALKVYVPTYESNGRMWPHMHARILAALVIYQITMIGYFSVKKFYYSVLLIPLPVLSFIFTYVCRKRFYLGFEFTPLEAVCQSSKETPNMESIMEAYVPPCLSSMEKFDTA</sequence>
<organism evidence="1 2">
    <name type="scientific">Persea americana</name>
    <name type="common">Avocado</name>
    <dbReference type="NCBI Taxonomy" id="3435"/>
    <lineage>
        <taxon>Eukaryota</taxon>
        <taxon>Viridiplantae</taxon>
        <taxon>Streptophyta</taxon>
        <taxon>Embryophyta</taxon>
        <taxon>Tracheophyta</taxon>
        <taxon>Spermatophyta</taxon>
        <taxon>Magnoliopsida</taxon>
        <taxon>Magnoliidae</taxon>
        <taxon>Laurales</taxon>
        <taxon>Lauraceae</taxon>
        <taxon>Persea</taxon>
    </lineage>
</organism>
<reference evidence="1 2" key="1">
    <citation type="journal article" date="2022" name="Hortic Res">
        <title>A haplotype resolved chromosomal level avocado genome allows analysis of novel avocado genes.</title>
        <authorList>
            <person name="Nath O."/>
            <person name="Fletcher S.J."/>
            <person name="Hayward A."/>
            <person name="Shaw L.M."/>
            <person name="Masouleh A.K."/>
            <person name="Furtado A."/>
            <person name="Henry R.J."/>
            <person name="Mitter N."/>
        </authorList>
    </citation>
    <scope>NUCLEOTIDE SEQUENCE [LARGE SCALE GENOMIC DNA]</scope>
    <source>
        <strain evidence="2">cv. Hass</strain>
    </source>
</reference>
<comment type="caution">
    <text evidence="1">The sequence shown here is derived from an EMBL/GenBank/DDBJ whole genome shotgun (WGS) entry which is preliminary data.</text>
</comment>